<dbReference type="SUPFAM" id="SSF50993">
    <property type="entry name" value="Peptidase/esterase 'gauge' domain"/>
    <property type="match status" value="1"/>
</dbReference>
<feature type="chain" id="PRO_5039675989" evidence="1">
    <location>
        <begin position="20"/>
        <end position="791"/>
    </location>
</feature>
<accession>A0A926IKQ1</accession>
<dbReference type="Proteomes" id="UP000651085">
    <property type="component" value="Unassembled WGS sequence"/>
</dbReference>
<reference evidence="3" key="1">
    <citation type="submission" date="2020-08" db="EMBL/GenBank/DDBJ databases">
        <title>Genome public.</title>
        <authorList>
            <person name="Liu C."/>
            <person name="Sun Q."/>
        </authorList>
    </citation>
    <scope>NUCLEOTIDE SEQUENCE</scope>
    <source>
        <strain evidence="3">N12</strain>
    </source>
</reference>
<dbReference type="Pfam" id="PF18962">
    <property type="entry name" value="Por_Secre_tail"/>
    <property type="match status" value="1"/>
</dbReference>
<dbReference type="RefSeq" id="WP_262435248.1">
    <property type="nucleotide sequence ID" value="NZ_JACRTF010000001.1"/>
</dbReference>
<evidence type="ECO:0000256" key="1">
    <source>
        <dbReference type="SAM" id="SignalP"/>
    </source>
</evidence>
<dbReference type="EMBL" id="JACRTF010000001">
    <property type="protein sequence ID" value="MBC8594147.1"/>
    <property type="molecule type" value="Genomic_DNA"/>
</dbReference>
<dbReference type="SUPFAM" id="SSF110296">
    <property type="entry name" value="Oligoxyloglucan reducing end-specific cellobiohydrolase"/>
    <property type="match status" value="2"/>
</dbReference>
<keyword evidence="4" id="KW-1185">Reference proteome</keyword>
<dbReference type="InterPro" id="IPR026444">
    <property type="entry name" value="Secre_tail"/>
</dbReference>
<evidence type="ECO:0000259" key="2">
    <source>
        <dbReference type="Pfam" id="PF18962"/>
    </source>
</evidence>
<evidence type="ECO:0000313" key="3">
    <source>
        <dbReference type="EMBL" id="MBC8594147.1"/>
    </source>
</evidence>
<evidence type="ECO:0000313" key="4">
    <source>
        <dbReference type="Proteomes" id="UP000651085"/>
    </source>
</evidence>
<protein>
    <submittedName>
        <fullName evidence="3">T9SS type A sorting domain-containing protein</fullName>
    </submittedName>
</protein>
<dbReference type="AlphaFoldDB" id="A0A926IKQ1"/>
<feature type="signal peptide" evidence="1">
    <location>
        <begin position="1"/>
        <end position="19"/>
    </location>
</feature>
<organism evidence="3 4">
    <name type="scientific">Jilunia laotingensis</name>
    <dbReference type="NCBI Taxonomy" id="2763675"/>
    <lineage>
        <taxon>Bacteria</taxon>
        <taxon>Pseudomonadati</taxon>
        <taxon>Bacteroidota</taxon>
        <taxon>Bacteroidia</taxon>
        <taxon>Bacteroidales</taxon>
        <taxon>Bacteroidaceae</taxon>
        <taxon>Jilunia</taxon>
    </lineage>
</organism>
<comment type="caution">
    <text evidence="3">The sequence shown here is derived from an EMBL/GenBank/DDBJ whole genome shotgun (WGS) entry which is preliminary data.</text>
</comment>
<feature type="domain" description="Secretion system C-terminal sorting" evidence="2">
    <location>
        <begin position="719"/>
        <end position="789"/>
    </location>
</feature>
<dbReference type="PANTHER" id="PTHR47199:SF2">
    <property type="entry name" value="PHOTOSYSTEM II STABILITY_ASSEMBLY FACTOR HCF136, CHLOROPLASTIC"/>
    <property type="match status" value="1"/>
</dbReference>
<dbReference type="NCBIfam" id="TIGR04183">
    <property type="entry name" value="Por_Secre_tail"/>
    <property type="match status" value="1"/>
</dbReference>
<dbReference type="InterPro" id="IPR015943">
    <property type="entry name" value="WD40/YVTN_repeat-like_dom_sf"/>
</dbReference>
<dbReference type="Gene3D" id="2.130.10.10">
    <property type="entry name" value="YVTN repeat-like/Quinoprotein amine dehydrogenase"/>
    <property type="match status" value="2"/>
</dbReference>
<proteinExistence type="predicted"/>
<dbReference type="PANTHER" id="PTHR47199">
    <property type="entry name" value="PHOTOSYSTEM II STABILITY/ASSEMBLY FACTOR HCF136, CHLOROPLASTIC"/>
    <property type="match status" value="1"/>
</dbReference>
<name>A0A926IKQ1_9BACT</name>
<gene>
    <name evidence="3" type="ORF">H8744_13020</name>
</gene>
<keyword evidence="1" id="KW-0732">Signal</keyword>
<sequence>MKKFNVTLAGLFAVNCLFAQVTILEESFTPTGVSNDGLVVGYYDQSSPYSLWNPESGEMTEIGGVSAGNGIGGKAKFSVDGKYISGTMWTEWAYSKEWEKNTLTDYPYTFDHICNVPRMTDMMFAVGYDANDDKGVVLTSMDGKFWSRSVESQKGLEAICFLTDAVGIVGGKDGMFAYTTNRGNSWQSIDPRPEGCNDVIASYKTIDFIQEEPYYGVVGAELADGKFTAYQSSDGAETWTQTTGITGVPLCITHVNDIFYMGTKEGHILKSTDHGITWEKIFTSGGFLQPIMPIHKIKFANANIGIATTNTFIYRTTDGGATWKVNVVDDNISQKASLYDAVWIDENNVIIVGSEGYAYSSVDAGATWTRLNIEPDGISDLKSIVMTENTLAIGGINGNLYHQKLTDKTTVGSMGKYDITTNEWTPLGNLGCISDGISISSGYAISGDGKTVVGLASTGQPNQASIGRYSHAIAWNEEKGTIDLGSLFDNKGRSTRANVVNYDGSVIAGWQDERGPWHSAIWRKNTEGGYTPNEYILIDPEADPKSDDNHAMQAEAISLDGKWIGGSGRSIQSGPLSILSDDQLIANQAWIWSEETGFKRLGMISELENNEAAVAHVSGINNDGTTVVGFIEVGNFMYGFIWTKDGGIMSINTYLADIMKYNIGEYHYASILDMSPNGRYITGWGINNNTSSLFTCQIDLLYNPASIQTPGKAESIATIYPNPVSDVLHIDLPFEGEAQIRLVDVQGRIVINEETYTSQNSYPVNTIESGLYILEVVTEGMHRTYKIKINH</sequence>